<feature type="compositionally biased region" description="Basic and acidic residues" evidence="6">
    <location>
        <begin position="739"/>
        <end position="748"/>
    </location>
</feature>
<dbReference type="GO" id="GO:0006513">
    <property type="term" value="P:protein monoubiquitination"/>
    <property type="evidence" value="ECO:0007669"/>
    <property type="project" value="InterPro"/>
</dbReference>
<feature type="compositionally biased region" description="Polar residues" evidence="6">
    <location>
        <begin position="468"/>
        <end position="480"/>
    </location>
</feature>
<evidence type="ECO:0000256" key="4">
    <source>
        <dbReference type="PROSITE-ProRule" id="PRU00175"/>
    </source>
</evidence>
<dbReference type="InterPro" id="IPR039209">
    <property type="entry name" value="OBI1"/>
</dbReference>
<accession>A0A674AV19</accession>
<dbReference type="InParanoid" id="A0A674AV19"/>
<keyword evidence="2 4" id="KW-0863">Zinc-finger</keyword>
<evidence type="ECO:0000259" key="7">
    <source>
        <dbReference type="PROSITE" id="PS50089"/>
    </source>
</evidence>
<dbReference type="CTD" id="79596"/>
<feature type="region of interest" description="Disordered" evidence="6">
    <location>
        <begin position="630"/>
        <end position="776"/>
    </location>
</feature>
<feature type="domain" description="RING-type" evidence="7">
    <location>
        <begin position="18"/>
        <end position="56"/>
    </location>
</feature>
<dbReference type="InterPro" id="IPR001841">
    <property type="entry name" value="Znf_RING"/>
</dbReference>
<evidence type="ECO:0000256" key="6">
    <source>
        <dbReference type="SAM" id="MobiDB-lite"/>
    </source>
</evidence>
<dbReference type="FunCoup" id="A0A674AV19">
    <property type="interactions" value="1225"/>
</dbReference>
<dbReference type="CDD" id="cd16562">
    <property type="entry name" value="RING-HC_RNF219"/>
    <property type="match status" value="1"/>
</dbReference>
<dbReference type="InterPro" id="IPR013083">
    <property type="entry name" value="Znf_RING/FYVE/PHD"/>
</dbReference>
<organism evidence="8 9">
    <name type="scientific">Salmo trutta</name>
    <name type="common">Brown trout</name>
    <dbReference type="NCBI Taxonomy" id="8032"/>
    <lineage>
        <taxon>Eukaryota</taxon>
        <taxon>Metazoa</taxon>
        <taxon>Chordata</taxon>
        <taxon>Craniata</taxon>
        <taxon>Vertebrata</taxon>
        <taxon>Euteleostomi</taxon>
        <taxon>Actinopterygii</taxon>
        <taxon>Neopterygii</taxon>
        <taxon>Teleostei</taxon>
        <taxon>Protacanthopterygii</taxon>
        <taxon>Salmoniformes</taxon>
        <taxon>Salmonidae</taxon>
        <taxon>Salmoninae</taxon>
        <taxon>Salmo</taxon>
    </lineage>
</organism>
<reference evidence="8" key="2">
    <citation type="submission" date="2025-09" db="UniProtKB">
        <authorList>
            <consortium name="Ensembl"/>
        </authorList>
    </citation>
    <scope>IDENTIFICATION</scope>
</reference>
<dbReference type="AlphaFoldDB" id="A0A674AV19"/>
<keyword evidence="1" id="KW-0479">Metal-binding</keyword>
<dbReference type="GO" id="GO:0004842">
    <property type="term" value="F:ubiquitin-protein transferase activity"/>
    <property type="evidence" value="ECO:0007669"/>
    <property type="project" value="InterPro"/>
</dbReference>
<dbReference type="Proteomes" id="UP000472277">
    <property type="component" value="Unassembled WGS sequence"/>
</dbReference>
<evidence type="ECO:0000256" key="2">
    <source>
        <dbReference type="ARBA" id="ARBA00022771"/>
    </source>
</evidence>
<proteinExistence type="predicted"/>
<dbReference type="SUPFAM" id="SSF57850">
    <property type="entry name" value="RING/U-box"/>
    <property type="match status" value="1"/>
</dbReference>
<evidence type="ECO:0000256" key="3">
    <source>
        <dbReference type="ARBA" id="ARBA00022833"/>
    </source>
</evidence>
<dbReference type="GO" id="GO:0008270">
    <property type="term" value="F:zinc ion binding"/>
    <property type="evidence" value="ECO:0007669"/>
    <property type="project" value="UniProtKB-KW"/>
</dbReference>
<dbReference type="InterPro" id="IPR035691">
    <property type="entry name" value="OBI1_RING-HC"/>
</dbReference>
<keyword evidence="5" id="KW-0175">Coiled coil</keyword>
<evidence type="ECO:0000313" key="9">
    <source>
        <dbReference type="Proteomes" id="UP000472277"/>
    </source>
</evidence>
<evidence type="ECO:0000256" key="1">
    <source>
        <dbReference type="ARBA" id="ARBA00022723"/>
    </source>
</evidence>
<sequence>MSNNFQNVTLSLTLPISCQICLGKVRQPVICANNHVFCSCCMDIWLKKASQCPSCRVPITSENPCRQIIGGTNESESNESYSVKKRLRKTRGELLLREYEDEMEGLLKENEDLRNKNQSLESQLKTVLDPCTVTASRREDLGLEPSVVEDWSNKLRAATDGYNRIKLDVEKLKEANKMLRCQTIDLVQENVRLKAEVASRSPQKFGRYTVAALEAKIHQYERDVDHLKKALERSDQYIEELEARGGGGADGLQRNPREAPQSRTDARPESTSSGEGEAGTGVHYQRINAMTRSLSDIDKVSICTSLEGESKTLSAHHSYLLETSNAMELNASSGSETFQDHRRGFGVTLAGHKNSIETDCIDAIVPSELFLLSTPSSAFRSLSLKSPGVGEDKKLGYKAGTYLKRLCFEDSVTPSGSNSVSTVATKRSSLTTRLSNGVSSCNVAKSGLSVATEPSFWAAAWQSHEASDITSVTSVTSPNHNGEEEEEEEEHLNTSSGSGHSERNPTARATTSHNLTEDETDPMSSEASMDAAYLDKISELDSMMLEGPESCSSAGSHLSSGSHLSLASSLTSAETPDLTLDLRLDVTLVPEAEGCSELFLDPDSEQDRGGGGQTEAEGFDLACRIKGTSSTPVTVSETQAASLAATSTTTGSGSGSSSGRDAGSADHSLLDSSGPAREQAGQGHLSDPSQTDELSFDLLFDPLTETRTGPGGPSAWQASANHHHEDHDVSSGCCSADRPGGDAVRDKSAVTPSQATKRKSRSPFSVGSPSKHSKFM</sequence>
<dbReference type="KEGG" id="stru:115190415"/>
<evidence type="ECO:0000256" key="5">
    <source>
        <dbReference type="SAM" id="Coils"/>
    </source>
</evidence>
<feature type="region of interest" description="Disordered" evidence="6">
    <location>
        <begin position="468"/>
        <end position="528"/>
    </location>
</feature>
<feature type="compositionally biased region" description="Low complexity" evidence="6">
    <location>
        <begin position="636"/>
        <end position="662"/>
    </location>
</feature>
<dbReference type="Ensembl" id="ENSSTUT00000066097.1">
    <property type="protein sequence ID" value="ENSSTUP00000062657.1"/>
    <property type="gene ID" value="ENSSTUG00000027157.1"/>
</dbReference>
<dbReference type="RefSeq" id="XP_029604597.1">
    <property type="nucleotide sequence ID" value="XM_029748737.1"/>
</dbReference>
<dbReference type="PANTHER" id="PTHR14609:SF1">
    <property type="entry name" value="ORC UBIQUITIN LIGASE 1"/>
    <property type="match status" value="1"/>
</dbReference>
<feature type="coiled-coil region" evidence="5">
    <location>
        <begin position="89"/>
        <end position="123"/>
    </location>
</feature>
<dbReference type="GeneID" id="115190415"/>
<name>A0A674AV19_SALTR</name>
<dbReference type="PROSITE" id="PS50089">
    <property type="entry name" value="ZF_RING_2"/>
    <property type="match status" value="1"/>
</dbReference>
<evidence type="ECO:0000313" key="8">
    <source>
        <dbReference type="Ensembl" id="ENSSTUP00000062657.1"/>
    </source>
</evidence>
<dbReference type="OrthoDB" id="6105938at2759"/>
<dbReference type="OMA" id="PEAECGT"/>
<feature type="region of interest" description="Disordered" evidence="6">
    <location>
        <begin position="243"/>
        <end position="279"/>
    </location>
</feature>
<gene>
    <name evidence="8" type="primary">obi1</name>
</gene>
<dbReference type="Gene3D" id="3.30.40.10">
    <property type="entry name" value="Zinc/RING finger domain, C3HC4 (zinc finger)"/>
    <property type="match status" value="1"/>
</dbReference>
<dbReference type="CDD" id="cd14686">
    <property type="entry name" value="bZIP"/>
    <property type="match status" value="1"/>
</dbReference>
<dbReference type="GeneTree" id="ENSGT00390000013512"/>
<feature type="region of interest" description="Disordered" evidence="6">
    <location>
        <begin position="596"/>
        <end position="615"/>
    </location>
</feature>
<keyword evidence="3" id="KW-0862">Zinc</keyword>
<dbReference type="PANTHER" id="PTHR14609">
    <property type="entry name" value="RING FINGER PROTEIN 219"/>
    <property type="match status" value="1"/>
</dbReference>
<protein>
    <recommendedName>
        <fullName evidence="7">RING-type domain-containing protein</fullName>
    </recommendedName>
</protein>
<keyword evidence="9" id="KW-1185">Reference proteome</keyword>
<dbReference type="GO" id="GO:0006275">
    <property type="term" value="P:regulation of DNA replication"/>
    <property type="evidence" value="ECO:0007669"/>
    <property type="project" value="InterPro"/>
</dbReference>
<reference evidence="8" key="1">
    <citation type="submission" date="2025-08" db="UniProtKB">
        <authorList>
            <consortium name="Ensembl"/>
        </authorList>
    </citation>
    <scope>IDENTIFICATION</scope>
</reference>